<dbReference type="Proteomes" id="UP001360953">
    <property type="component" value="Unassembled WGS sequence"/>
</dbReference>
<dbReference type="RefSeq" id="XP_066650436.1">
    <property type="nucleotide sequence ID" value="XM_066798493.1"/>
</dbReference>
<evidence type="ECO:0000313" key="2">
    <source>
        <dbReference type="Proteomes" id="UP001360953"/>
    </source>
</evidence>
<sequence>MDPSMASDHTEVDRVLQQIQADTIDIATFLDEDFRPRQPPDVSSPKCFLCYGQPDTRILEPREYPQGILSAIHSLVKQAGSVDKATATLRAAVNKRKSSSGQVSLVIQVLLRDFGKAKTMLSREAPSNDSRKRAAEFSLPVRPKKKVDLKEPGPDGEGTVMNGDGQIGAFNGPRIVSRFGDLPITLSEILVLLKQMRNTATTPGTNIAALFCGEQDRNELFRLFMRAFVDFHFMGYEDAGFDDFRRLQAHAYKHYMFRNLADQAIYEWIQTLEMLSISEIITRTCEKFTPSFQKHVRESYFVPLHPPNSYIQHRILLSYAKGASGGSQGAFKTRTPATGNGQATRVSNFNGLRVSDTPFRESQLEGRPRLYKVVKLIMGVLQLLEGFDLVTDGWGDRIRAVSLGGQQLTQSLCQNGFDSRGRKLVDICSAGLQHQTHTLTKPTSRDLDHLEIGTLPPSPVCAIHLFARASPPILSPAPQIFQQMPNTSLTNQKPRPPPTMTALQKQRQLADALARICAIGIENLLDSSIQPRHAPNAARPNKKALLDDKETGILLLEAYPPKLINQLDTLHRIMRDSVELKRQVLAEVRARQEDPRHPQQRVREVMARDLGAVIGRHNFARAAERKRRLVDALLEEELYGSAGADVEAL</sequence>
<gene>
    <name evidence="1" type="ORF">J3D65DRAFT_607273</name>
</gene>
<keyword evidence="2" id="KW-1185">Reference proteome</keyword>
<name>A0ABR1L4Q2_9PEZI</name>
<comment type="caution">
    <text evidence="1">The sequence shown here is derived from an EMBL/GenBank/DDBJ whole genome shotgun (WGS) entry which is preliminary data.</text>
</comment>
<protein>
    <submittedName>
        <fullName evidence="1">Uncharacterized protein</fullName>
    </submittedName>
</protein>
<dbReference type="EMBL" id="JBBPEH010000014">
    <property type="protein sequence ID" value="KAK7530197.1"/>
    <property type="molecule type" value="Genomic_DNA"/>
</dbReference>
<dbReference type="GeneID" id="92031399"/>
<proteinExistence type="predicted"/>
<reference evidence="1 2" key="1">
    <citation type="submission" date="2024-04" db="EMBL/GenBank/DDBJ databases">
        <title>Phyllosticta paracitricarpa is synonymous to the EU quarantine fungus P. citricarpa based on phylogenomic analyses.</title>
        <authorList>
            <consortium name="Lawrence Berkeley National Laboratory"/>
            <person name="Van ingen-buijs V.A."/>
            <person name="Van westerhoven A.C."/>
            <person name="Haridas S."/>
            <person name="Skiadas P."/>
            <person name="Martin F."/>
            <person name="Groenewald J.Z."/>
            <person name="Crous P.W."/>
            <person name="Seidl M.F."/>
        </authorList>
    </citation>
    <scope>NUCLEOTIDE SEQUENCE [LARGE SCALE GENOMIC DNA]</scope>
    <source>
        <strain evidence="1 2">CPC 17464</strain>
    </source>
</reference>
<evidence type="ECO:0000313" key="1">
    <source>
        <dbReference type="EMBL" id="KAK7530197.1"/>
    </source>
</evidence>
<organism evidence="1 2">
    <name type="scientific">Phyllosticta citribraziliensis</name>
    <dbReference type="NCBI Taxonomy" id="989973"/>
    <lineage>
        <taxon>Eukaryota</taxon>
        <taxon>Fungi</taxon>
        <taxon>Dikarya</taxon>
        <taxon>Ascomycota</taxon>
        <taxon>Pezizomycotina</taxon>
        <taxon>Dothideomycetes</taxon>
        <taxon>Dothideomycetes incertae sedis</taxon>
        <taxon>Botryosphaeriales</taxon>
        <taxon>Phyllostictaceae</taxon>
        <taxon>Phyllosticta</taxon>
    </lineage>
</organism>
<accession>A0ABR1L4Q2</accession>